<keyword evidence="2" id="KW-0677">Repeat</keyword>
<proteinExistence type="predicted"/>
<dbReference type="PANTHER" id="PTHR11364:SF27">
    <property type="entry name" value="SULFURTRANSFERASE"/>
    <property type="match status" value="1"/>
</dbReference>
<dbReference type="Proteomes" id="UP000236884">
    <property type="component" value="Chromosome"/>
</dbReference>
<evidence type="ECO:0000256" key="1">
    <source>
        <dbReference type="ARBA" id="ARBA00022679"/>
    </source>
</evidence>
<dbReference type="SUPFAM" id="SSF52821">
    <property type="entry name" value="Rhodanese/Cell cycle control phosphatase"/>
    <property type="match status" value="2"/>
</dbReference>
<keyword evidence="4" id="KW-0670">Pyruvate</keyword>
<dbReference type="SMART" id="SM00450">
    <property type="entry name" value="RHOD"/>
    <property type="match status" value="2"/>
</dbReference>
<dbReference type="Gene3D" id="3.40.250.10">
    <property type="entry name" value="Rhodanese-like domain"/>
    <property type="match status" value="2"/>
</dbReference>
<accession>A0A0S3PP02</accession>
<keyword evidence="5" id="KW-1185">Reference proteome</keyword>
<dbReference type="GO" id="GO:0016784">
    <property type="term" value="F:3-mercaptopyruvate sulfurtransferase activity"/>
    <property type="evidence" value="ECO:0007669"/>
    <property type="project" value="UniProtKB-EC"/>
</dbReference>
<dbReference type="InterPro" id="IPR001763">
    <property type="entry name" value="Rhodanese-like_dom"/>
</dbReference>
<protein>
    <submittedName>
        <fullName evidence="4">3-mercaptopyruvate sulfurtransferase</fullName>
        <ecNumber evidence="4">2.8.1.2</ecNumber>
    </submittedName>
</protein>
<evidence type="ECO:0000256" key="2">
    <source>
        <dbReference type="ARBA" id="ARBA00022737"/>
    </source>
</evidence>
<dbReference type="InterPro" id="IPR036873">
    <property type="entry name" value="Rhodanese-like_dom_sf"/>
</dbReference>
<keyword evidence="1 4" id="KW-0808">Transferase</keyword>
<dbReference type="PANTHER" id="PTHR11364">
    <property type="entry name" value="THIOSULFATE SULFERTANSFERASE"/>
    <property type="match status" value="1"/>
</dbReference>
<dbReference type="GO" id="GO:0004792">
    <property type="term" value="F:thiosulfate-cyanide sulfurtransferase activity"/>
    <property type="evidence" value="ECO:0007669"/>
    <property type="project" value="TreeGrafter"/>
</dbReference>
<organism evidence="4 5">
    <name type="scientific">Variibacter gotjawalensis</name>
    <dbReference type="NCBI Taxonomy" id="1333996"/>
    <lineage>
        <taxon>Bacteria</taxon>
        <taxon>Pseudomonadati</taxon>
        <taxon>Pseudomonadota</taxon>
        <taxon>Alphaproteobacteria</taxon>
        <taxon>Hyphomicrobiales</taxon>
        <taxon>Nitrobacteraceae</taxon>
        <taxon>Variibacter</taxon>
    </lineage>
</organism>
<dbReference type="InterPro" id="IPR045078">
    <property type="entry name" value="TST/MPST-like"/>
</dbReference>
<gene>
    <name evidence="4" type="primary">sseA_1</name>
    <name evidence="4" type="ORF">GJW-30_1_00177</name>
</gene>
<evidence type="ECO:0000313" key="5">
    <source>
        <dbReference type="Proteomes" id="UP000236884"/>
    </source>
</evidence>
<dbReference type="CDD" id="cd01448">
    <property type="entry name" value="TST_Repeat_1"/>
    <property type="match status" value="1"/>
</dbReference>
<name>A0A0S3PP02_9BRAD</name>
<dbReference type="Pfam" id="PF00581">
    <property type="entry name" value="Rhodanese"/>
    <property type="match status" value="2"/>
</dbReference>
<dbReference type="KEGG" id="vgo:GJW-30_1_00177"/>
<feature type="domain" description="Rhodanese" evidence="3">
    <location>
        <begin position="198"/>
        <end position="284"/>
    </location>
</feature>
<dbReference type="EMBL" id="AP014946">
    <property type="protein sequence ID" value="BAT57669.1"/>
    <property type="molecule type" value="Genomic_DNA"/>
</dbReference>
<dbReference type="RefSeq" id="WP_096350577.1">
    <property type="nucleotide sequence ID" value="NZ_AP014946.1"/>
</dbReference>
<sequence length="287" mass="31395">MKMGLIVETEWLAYELDDPDLRIFDCSVKLIPHPTKQYTAEPQLEAYRAGHIPRAAFIDVANDLSDKNSPLRFTAQSPDDFAAAMSRLGVGDTSKVVLYSTTTWYWAARVWWLLRANGFDNVALLDGSWKKWTAERRPVATGEEHYPPAEFIPKPRYGFFCTKDDVLAALQSQDTHVLNALTAEQHDGTGGTTFDRPGHITGSINVPAKDLVDPDTNLFLSPDAIRAKFEAAGVLERGKTIAYCGGGIAATGDAFGLALIGRGDVSIYDASLNEWGADPSLPMTTGR</sequence>
<evidence type="ECO:0000259" key="3">
    <source>
        <dbReference type="PROSITE" id="PS50206"/>
    </source>
</evidence>
<dbReference type="PROSITE" id="PS50206">
    <property type="entry name" value="RHODANESE_3"/>
    <property type="match status" value="2"/>
</dbReference>
<dbReference type="AlphaFoldDB" id="A0A0S3PP02"/>
<reference evidence="4 5" key="1">
    <citation type="submission" date="2015-08" db="EMBL/GenBank/DDBJ databases">
        <title>Investigation of the bacterial diversity of lava forest soil.</title>
        <authorList>
            <person name="Lee J.S."/>
        </authorList>
    </citation>
    <scope>NUCLEOTIDE SEQUENCE [LARGE SCALE GENOMIC DNA]</scope>
    <source>
        <strain evidence="4 5">GJW-30</strain>
    </source>
</reference>
<feature type="domain" description="Rhodanese" evidence="3">
    <location>
        <begin position="17"/>
        <end position="141"/>
    </location>
</feature>
<dbReference type="EC" id="2.8.1.2" evidence="4"/>
<dbReference type="CDD" id="cd01449">
    <property type="entry name" value="TST_Repeat_2"/>
    <property type="match status" value="1"/>
</dbReference>
<evidence type="ECO:0000313" key="4">
    <source>
        <dbReference type="EMBL" id="BAT57669.1"/>
    </source>
</evidence>
<dbReference type="OrthoDB" id="9781034at2"/>